<reference evidence="2" key="1">
    <citation type="submission" date="2022-09" db="EMBL/GenBank/DDBJ databases">
        <title>Culturomic study of gut microbiota in children with autism spectrum disorder.</title>
        <authorList>
            <person name="Efimov B.A."/>
            <person name="Chaplin A.V."/>
            <person name="Sokolova S.R."/>
            <person name="Pikina A.P."/>
            <person name="Korzhanova M."/>
            <person name="Belova V."/>
            <person name="Korostin D."/>
        </authorList>
    </citation>
    <scope>NUCLEOTIDE SEQUENCE</scope>
    <source>
        <strain evidence="2">ASD5510</strain>
    </source>
</reference>
<dbReference type="RefSeq" id="WP_269478401.1">
    <property type="nucleotide sequence ID" value="NZ_JAOSHN010000002.1"/>
</dbReference>
<organism evidence="2 3">
    <name type="scientific">Hominibacterium faecale</name>
    <dbReference type="NCBI Taxonomy" id="2839743"/>
    <lineage>
        <taxon>Bacteria</taxon>
        <taxon>Bacillati</taxon>
        <taxon>Bacillota</taxon>
        <taxon>Clostridia</taxon>
        <taxon>Peptostreptococcales</taxon>
        <taxon>Anaerovoracaceae</taxon>
        <taxon>Hominibacterium</taxon>
    </lineage>
</organism>
<dbReference type="InterPro" id="IPR013108">
    <property type="entry name" value="Amidohydro_3"/>
</dbReference>
<dbReference type="Pfam" id="PF07969">
    <property type="entry name" value="Amidohydro_3"/>
    <property type="match status" value="1"/>
</dbReference>
<dbReference type="InterPro" id="IPR032466">
    <property type="entry name" value="Metal_Hydrolase"/>
</dbReference>
<gene>
    <name evidence="2" type="ORF">OBO34_05195</name>
</gene>
<dbReference type="InterPro" id="IPR011059">
    <property type="entry name" value="Metal-dep_hydrolase_composite"/>
</dbReference>
<proteinExistence type="predicted"/>
<comment type="caution">
    <text evidence="2">The sequence shown here is derived from an EMBL/GenBank/DDBJ whole genome shotgun (WGS) entry which is preliminary data.</text>
</comment>
<evidence type="ECO:0000313" key="2">
    <source>
        <dbReference type="EMBL" id="MCU7377750.1"/>
    </source>
</evidence>
<sequence>MYASYVIRNGEIVTVDGKNSIADTIAVYEDKIVYVGDEQGARSFTGPHTEMIDAQGKSVLPGFIDSHLHLDAIGTRMLYPDCREAACISDIQTIIRKEAEKYPKGTILRAFGYDHLNLKERRHPNRWELDEAAPEHPVYIIHSSYHISAANTKALALIGVDDNICDPEGGSYERIDGKVTGVAFENAHYNFYTKLDFSEEEIKSCLKTADEYLLSRGITTVCSALDCALSVKALTELKRKNTLKIRVVTMPYPTGNPFVMDKYLNTGYHTGFGSDQCRIGPFKLMIDGSSLGGTAAMKRADMKDQGFLAIDQDTLDRMMLNAHLDGFQCTSHAIGDRAVEMLLTSYEKAFKALNRSDCRHRIEHCNFAPKSLIKKISQMGVIPIPQPAFLKEFGSTYYKIYGKQAEEIFPIKSFLKAGICVSFSTDAPIIDANPFVGMSAACNRKSDEGLILGKEERVTLKDAIRMYTYNGAYANFQENITGSLEVGKKADLVVLSDRIWEAAPENISKTSVTLTMIDGEIVYTKVKGGESNER</sequence>
<dbReference type="InterPro" id="IPR033932">
    <property type="entry name" value="YtcJ-like"/>
</dbReference>
<dbReference type="PANTHER" id="PTHR22642:SF2">
    <property type="entry name" value="PROTEIN LONG AFTER FAR-RED 3"/>
    <property type="match status" value="1"/>
</dbReference>
<feature type="domain" description="Amidohydrolase 3" evidence="1">
    <location>
        <begin position="50"/>
        <end position="523"/>
    </location>
</feature>
<dbReference type="Proteomes" id="UP001065549">
    <property type="component" value="Unassembled WGS sequence"/>
</dbReference>
<dbReference type="CDD" id="cd01300">
    <property type="entry name" value="YtcJ_like"/>
    <property type="match status" value="1"/>
</dbReference>
<dbReference type="GO" id="GO:0016810">
    <property type="term" value="F:hydrolase activity, acting on carbon-nitrogen (but not peptide) bonds"/>
    <property type="evidence" value="ECO:0007669"/>
    <property type="project" value="InterPro"/>
</dbReference>
<protein>
    <submittedName>
        <fullName evidence="2">Amidohydrolase family protein</fullName>
    </submittedName>
</protein>
<dbReference type="AlphaFoldDB" id="A0A9J6QV24"/>
<dbReference type="SUPFAM" id="SSF51556">
    <property type="entry name" value="Metallo-dependent hydrolases"/>
    <property type="match status" value="1"/>
</dbReference>
<dbReference type="SUPFAM" id="SSF51338">
    <property type="entry name" value="Composite domain of metallo-dependent hydrolases"/>
    <property type="match status" value="1"/>
</dbReference>
<name>A0A9J6QV24_9FIRM</name>
<dbReference type="InterPro" id="IPR018228">
    <property type="entry name" value="DNase_TatD-rel_CS"/>
</dbReference>
<evidence type="ECO:0000313" key="3">
    <source>
        <dbReference type="Proteomes" id="UP001065549"/>
    </source>
</evidence>
<accession>A0A9J6QV24</accession>
<dbReference type="Gene3D" id="3.20.20.140">
    <property type="entry name" value="Metal-dependent hydrolases"/>
    <property type="match status" value="1"/>
</dbReference>
<dbReference type="EMBL" id="JAOSHN010000002">
    <property type="protein sequence ID" value="MCU7377750.1"/>
    <property type="molecule type" value="Genomic_DNA"/>
</dbReference>
<keyword evidence="3" id="KW-1185">Reference proteome</keyword>
<evidence type="ECO:0000259" key="1">
    <source>
        <dbReference type="Pfam" id="PF07969"/>
    </source>
</evidence>
<dbReference type="Gene3D" id="2.30.40.10">
    <property type="entry name" value="Urease, subunit C, domain 1"/>
    <property type="match status" value="1"/>
</dbReference>
<dbReference type="PROSITE" id="PS01137">
    <property type="entry name" value="TATD_1"/>
    <property type="match status" value="1"/>
</dbReference>
<dbReference type="PANTHER" id="PTHR22642">
    <property type="entry name" value="IMIDAZOLONEPROPIONASE"/>
    <property type="match status" value="1"/>
</dbReference>
<dbReference type="Gene3D" id="3.10.310.70">
    <property type="match status" value="1"/>
</dbReference>